<keyword evidence="6" id="KW-0808">Transferase</keyword>
<keyword evidence="8 16" id="KW-0418">Kinase</keyword>
<evidence type="ECO:0000313" key="17">
    <source>
        <dbReference type="EMBL" id="TWU76667.1"/>
    </source>
</evidence>
<evidence type="ECO:0000256" key="12">
    <source>
        <dbReference type="ARBA" id="ARBA00047899"/>
    </source>
</evidence>
<keyword evidence="9" id="KW-0067">ATP-binding</keyword>
<feature type="region of interest" description="Disordered" evidence="14">
    <location>
        <begin position="596"/>
        <end position="643"/>
    </location>
</feature>
<evidence type="ECO:0000256" key="3">
    <source>
        <dbReference type="ARBA" id="ARBA00012513"/>
    </source>
</evidence>
<dbReference type="STRING" id="1081105.A0A167H786"/>
<dbReference type="InterPro" id="IPR000719">
    <property type="entry name" value="Prot_kinase_dom"/>
</dbReference>
<dbReference type="PROSITE" id="PS00109">
    <property type="entry name" value="PROTEIN_KINASE_TYR"/>
    <property type="match status" value="1"/>
</dbReference>
<keyword evidence="7" id="KW-0547">Nucleotide-binding</keyword>
<dbReference type="PROSITE" id="PS50011">
    <property type="entry name" value="PROTEIN_KINASE_DOM"/>
    <property type="match status" value="1"/>
</dbReference>
<proteinExistence type="predicted"/>
<reference evidence="17" key="3">
    <citation type="journal article" date="2019" name="Microbiol. Resour. Announc.">
        <title>Genome Sequence of Metarhizium rileyi, a Microbial Control Agent for Lepidoptera.</title>
        <authorList>
            <person name="Binneck E."/>
            <person name="Lastra C.C.L."/>
            <person name="Sosa-Gomez D.R."/>
        </authorList>
    </citation>
    <scope>NUCLEOTIDE SEQUENCE</scope>
    <source>
        <strain evidence="17">Cep018-CH2</strain>
    </source>
</reference>
<comment type="subunit">
    <text evidence="2">Component of the EKC/KEOPS complex composed of at least BUD32, CGI121, GON7, KAE1 and PCC1; the whole complex dimerizes.</text>
</comment>
<dbReference type="EMBL" id="SBHS01000005">
    <property type="protein sequence ID" value="TWU76667.1"/>
    <property type="molecule type" value="Genomic_DNA"/>
</dbReference>
<dbReference type="PANTHER" id="PTHR44329">
    <property type="entry name" value="SERINE/THREONINE-PROTEIN KINASE TNNI3K-RELATED"/>
    <property type="match status" value="1"/>
</dbReference>
<reference evidence="19" key="2">
    <citation type="submission" date="2018-12" db="EMBL/GenBank/DDBJ databases">
        <title>The complete genome of Metarhizium rileyi, a key fungal pathogen of Lepidoptera.</title>
        <authorList>
            <person name="Binneck E."/>
            <person name="Lastra C.C.L."/>
            <person name="Sosa-Gomez D.R."/>
        </authorList>
    </citation>
    <scope>NUCLEOTIDE SEQUENCE [LARGE SCALE GENOMIC DNA]</scope>
    <source>
        <strain evidence="19">Cep018-CH2</strain>
    </source>
</reference>
<feature type="region of interest" description="Disordered" evidence="14">
    <location>
        <begin position="46"/>
        <end position="76"/>
    </location>
</feature>
<feature type="region of interest" description="Disordered" evidence="14">
    <location>
        <begin position="742"/>
        <end position="767"/>
    </location>
</feature>
<evidence type="ECO:0000256" key="1">
    <source>
        <dbReference type="ARBA" id="ARBA00003747"/>
    </source>
</evidence>
<evidence type="ECO:0000313" key="19">
    <source>
        <dbReference type="Proteomes" id="UP000317257"/>
    </source>
</evidence>
<dbReference type="SUPFAM" id="SSF56112">
    <property type="entry name" value="Protein kinase-like (PK-like)"/>
    <property type="match status" value="1"/>
</dbReference>
<evidence type="ECO:0000256" key="13">
    <source>
        <dbReference type="ARBA" id="ARBA00048679"/>
    </source>
</evidence>
<dbReference type="OrthoDB" id="635774at2759"/>
<feature type="compositionally biased region" description="Low complexity" evidence="14">
    <location>
        <begin position="744"/>
        <end position="757"/>
    </location>
</feature>
<organism evidence="16 18">
    <name type="scientific">Metarhizium rileyi (strain RCEF 4871)</name>
    <name type="common">Nomuraea rileyi</name>
    <dbReference type="NCBI Taxonomy" id="1649241"/>
    <lineage>
        <taxon>Eukaryota</taxon>
        <taxon>Fungi</taxon>
        <taxon>Dikarya</taxon>
        <taxon>Ascomycota</taxon>
        <taxon>Pezizomycotina</taxon>
        <taxon>Sordariomycetes</taxon>
        <taxon>Hypocreomycetidae</taxon>
        <taxon>Hypocreales</taxon>
        <taxon>Clavicipitaceae</taxon>
        <taxon>Metarhizium</taxon>
    </lineage>
</organism>
<dbReference type="Gene3D" id="1.10.510.10">
    <property type="entry name" value="Transferase(Phosphotransferase) domain 1"/>
    <property type="match status" value="1"/>
</dbReference>
<dbReference type="EMBL" id="AZHC01000005">
    <property type="protein sequence ID" value="OAA47569.1"/>
    <property type="molecule type" value="Genomic_DNA"/>
</dbReference>
<comment type="catalytic activity">
    <reaction evidence="13">
        <text>L-seryl-[protein] + ATP = O-phospho-L-seryl-[protein] + ADP + H(+)</text>
        <dbReference type="Rhea" id="RHEA:17989"/>
        <dbReference type="Rhea" id="RHEA-COMP:9863"/>
        <dbReference type="Rhea" id="RHEA-COMP:11604"/>
        <dbReference type="ChEBI" id="CHEBI:15378"/>
        <dbReference type="ChEBI" id="CHEBI:29999"/>
        <dbReference type="ChEBI" id="CHEBI:30616"/>
        <dbReference type="ChEBI" id="CHEBI:83421"/>
        <dbReference type="ChEBI" id="CHEBI:456216"/>
        <dbReference type="EC" id="2.7.11.1"/>
    </reaction>
</comment>
<evidence type="ECO:0000256" key="11">
    <source>
        <dbReference type="ARBA" id="ARBA00033194"/>
    </source>
</evidence>
<evidence type="ECO:0000256" key="8">
    <source>
        <dbReference type="ARBA" id="ARBA00022777"/>
    </source>
</evidence>
<dbReference type="Proteomes" id="UP000243498">
    <property type="component" value="Unassembled WGS sequence"/>
</dbReference>
<comment type="function">
    <text evidence="1">Component of the EKC/KEOPS complex that is required for the formation of a threonylcarbamoyl group on adenosine at position 37 (t(6)A37) in tRNAs that read codons beginning with adenine. The complex is probably involved in the transfer of the threonylcarbamoyl moiety of threonylcarbamoyl-AMP (TC-AMP) to the N6 group of A37. BUD32 has ATPase activity in the context of the EKC/KEOPS complex and likely plays a supporting role to the catalytic subunit KAE1. The EKC/KEOPS complex also promotes both telomere uncapping and telomere elongation. The complex is required for efficient recruitment of transcriptional coactivators.</text>
</comment>
<evidence type="ECO:0000256" key="9">
    <source>
        <dbReference type="ARBA" id="ARBA00022840"/>
    </source>
</evidence>
<dbReference type="GO" id="GO:0004674">
    <property type="term" value="F:protein serine/threonine kinase activity"/>
    <property type="evidence" value="ECO:0007669"/>
    <property type="project" value="UniProtKB-EC"/>
</dbReference>
<evidence type="ECO:0000313" key="18">
    <source>
        <dbReference type="Proteomes" id="UP000243498"/>
    </source>
</evidence>
<protein>
    <recommendedName>
        <fullName evidence="5">EKC/KEOPS complex subunit BUD32</fullName>
        <ecNumber evidence="3">2.7.11.1</ecNumber>
    </recommendedName>
    <alternativeName>
        <fullName evidence="10 11">Atypical Serine/threonine protein kinase BUD32</fullName>
    </alternativeName>
    <alternativeName>
        <fullName evidence="4">EKC/KEOPS complex subunit bud32</fullName>
    </alternativeName>
</protein>
<accession>A0A5C6GJ42</accession>
<comment type="caution">
    <text evidence="16">The sequence shown here is derived from an EMBL/GenBank/DDBJ whole genome shotgun (WGS) entry which is preliminary data.</text>
</comment>
<evidence type="ECO:0000256" key="2">
    <source>
        <dbReference type="ARBA" id="ARBA00011534"/>
    </source>
</evidence>
<evidence type="ECO:0000259" key="15">
    <source>
        <dbReference type="PROSITE" id="PS50011"/>
    </source>
</evidence>
<dbReference type="AlphaFoldDB" id="A0A167H786"/>
<dbReference type="GO" id="GO:0005524">
    <property type="term" value="F:ATP binding"/>
    <property type="evidence" value="ECO:0007669"/>
    <property type="project" value="UniProtKB-KW"/>
</dbReference>
<dbReference type="Proteomes" id="UP000317257">
    <property type="component" value="Unassembled WGS sequence"/>
</dbReference>
<dbReference type="PANTHER" id="PTHR44329:SF288">
    <property type="entry name" value="MITOGEN-ACTIVATED PROTEIN KINASE KINASE KINASE 20"/>
    <property type="match status" value="1"/>
</dbReference>
<evidence type="ECO:0000256" key="7">
    <source>
        <dbReference type="ARBA" id="ARBA00022741"/>
    </source>
</evidence>
<evidence type="ECO:0000256" key="5">
    <source>
        <dbReference type="ARBA" id="ARBA00019973"/>
    </source>
</evidence>
<evidence type="ECO:0000256" key="6">
    <source>
        <dbReference type="ARBA" id="ARBA00022679"/>
    </source>
</evidence>
<comment type="catalytic activity">
    <reaction evidence="12">
        <text>L-threonyl-[protein] + ATP = O-phospho-L-threonyl-[protein] + ADP + H(+)</text>
        <dbReference type="Rhea" id="RHEA:46608"/>
        <dbReference type="Rhea" id="RHEA-COMP:11060"/>
        <dbReference type="Rhea" id="RHEA-COMP:11605"/>
        <dbReference type="ChEBI" id="CHEBI:15378"/>
        <dbReference type="ChEBI" id="CHEBI:30013"/>
        <dbReference type="ChEBI" id="CHEBI:30616"/>
        <dbReference type="ChEBI" id="CHEBI:61977"/>
        <dbReference type="ChEBI" id="CHEBI:456216"/>
        <dbReference type="EC" id="2.7.11.1"/>
    </reaction>
</comment>
<evidence type="ECO:0000313" key="16">
    <source>
        <dbReference type="EMBL" id="OAA47569.1"/>
    </source>
</evidence>
<accession>A0A167H786</accession>
<gene>
    <name evidence="17" type="ORF">ED733_008446</name>
    <name evidence="16" type="ORF">NOR_02059</name>
</gene>
<dbReference type="OMA" id="TSANERD"/>
<dbReference type="EC" id="2.7.11.1" evidence="3"/>
<keyword evidence="18" id="KW-1185">Reference proteome</keyword>
<evidence type="ECO:0000256" key="4">
    <source>
        <dbReference type="ARBA" id="ARBA00013948"/>
    </source>
</evidence>
<dbReference type="InterPro" id="IPR051681">
    <property type="entry name" value="Ser/Thr_Kinases-Pseudokinases"/>
</dbReference>
<dbReference type="Pfam" id="PF00069">
    <property type="entry name" value="Pkinase"/>
    <property type="match status" value="1"/>
</dbReference>
<evidence type="ECO:0000256" key="14">
    <source>
        <dbReference type="SAM" id="MobiDB-lite"/>
    </source>
</evidence>
<feature type="domain" description="Protein kinase" evidence="15">
    <location>
        <begin position="314"/>
        <end position="562"/>
    </location>
</feature>
<evidence type="ECO:0000256" key="10">
    <source>
        <dbReference type="ARBA" id="ARBA00030980"/>
    </source>
</evidence>
<dbReference type="InterPro" id="IPR008266">
    <property type="entry name" value="Tyr_kinase_AS"/>
</dbReference>
<dbReference type="InterPro" id="IPR011009">
    <property type="entry name" value="Kinase-like_dom_sf"/>
</dbReference>
<sequence length="767" mass="85782">MADLGGFEAEPPSTAGSLDFLLKHVGLAANELIPMSLEPCPMYHEEAEKERPETVESLSQQDSDKVVTGLPHSQNMKRPWSEERMNLKQAPAKSVERRAFSEDRRCTELNNGEHILPYCDPLWSVSEINSSSTSLDGHGSEYAPHFLSIHDNYELSNSVMDGQLNPESRCNAAPSSDVEYMDEAIIFEELKHKWILNQSVTYGEDAVREKFYVTYREDDHLYRRVTILLDYRNAPPDSLEWVLSNIKRQSERSFKIYEALRGSLSDIRFLATTTILELSTSNGQLHIHVLEDQDSTIEYPTVDQVQHLNCRHIRERDIVFDSHLSGFVYKVYVHEQLLVKKDIPSPGTVDQFMYEVNVLGTLQHCKSIIALHGVVVDDDDKHITGLLISNAEQGPLMEVMYSSCKEQGTTIPWPTRQRWARQIVQGLTDIHESGFVHGDLTLGNIVVDAAGDAIIIDINRRGCPAGWEPPELEAFIEAHQRVSLYIGVKSDLFQLGMVLWALAMLEDEPEMHGRPLMLGPEINIPDWYRQMTEICLSTDPRKRVASSSLLNMFPEECKGPTILGDETRPSDDYSIDYSSSTQQYIQTVAPSSGWQYSSKTYVDTSPDMDESRYPKRGRSPPRSPVGDRAGCDQPGKVYSSTSWAANRSVRPSYSDIDEVDATQKGNVVDIRVRSDVSLSSGKHNTDVAAYPLTNIKAEGISPKRARRPSLGDGLQAIMTSKLSRQDTAILAPAVVMQSGANLATSKTTEGGETSGESWVSDDCENES</sequence>
<name>A0A167H786_METRR</name>
<reference evidence="16 18" key="1">
    <citation type="journal article" date="2016" name="Genome Biol. Evol.">
        <title>Divergent and convergent evolution of fungal pathogenicity.</title>
        <authorList>
            <person name="Shang Y."/>
            <person name="Xiao G."/>
            <person name="Zheng P."/>
            <person name="Cen K."/>
            <person name="Zhan S."/>
            <person name="Wang C."/>
        </authorList>
    </citation>
    <scope>NUCLEOTIDE SEQUENCE [LARGE SCALE GENOMIC DNA]</scope>
    <source>
        <strain evidence="16 18">RCEF 4871</strain>
    </source>
</reference>